<feature type="domain" description="GH18" evidence="13">
    <location>
        <begin position="35"/>
        <end position="414"/>
    </location>
</feature>
<evidence type="ECO:0000256" key="8">
    <source>
        <dbReference type="ARBA" id="ARBA00023277"/>
    </source>
</evidence>
<dbReference type="GO" id="GO:0008843">
    <property type="term" value="F:endochitinase activity"/>
    <property type="evidence" value="ECO:0007669"/>
    <property type="project" value="UniProtKB-EC"/>
</dbReference>
<evidence type="ECO:0000256" key="3">
    <source>
        <dbReference type="ARBA" id="ARBA00008682"/>
    </source>
</evidence>
<dbReference type="EC" id="3.2.1.14" evidence="4"/>
<dbReference type="OrthoDB" id="76388at2759"/>
<dbReference type="InterPro" id="IPR011583">
    <property type="entry name" value="Chitinase_II/V-like_cat"/>
</dbReference>
<comment type="similarity">
    <text evidence="3">Belongs to the glycosyl hydrolase 18 family. Chitinase class V subfamily.</text>
</comment>
<keyword evidence="8" id="KW-0119">Carbohydrate metabolism</keyword>
<keyword evidence="9 11" id="KW-0326">Glycosidase</keyword>
<evidence type="ECO:0000256" key="4">
    <source>
        <dbReference type="ARBA" id="ARBA00012729"/>
    </source>
</evidence>
<evidence type="ECO:0000256" key="5">
    <source>
        <dbReference type="ARBA" id="ARBA00022525"/>
    </source>
</evidence>
<evidence type="ECO:0000313" key="15">
    <source>
        <dbReference type="Proteomes" id="UP000027238"/>
    </source>
</evidence>
<dbReference type="SUPFAM" id="SSF54556">
    <property type="entry name" value="Chitinase insertion domain"/>
    <property type="match status" value="1"/>
</dbReference>
<keyword evidence="12" id="KW-0732">Signal</keyword>
<keyword evidence="15" id="KW-1185">Reference proteome</keyword>
<dbReference type="Proteomes" id="UP000027238">
    <property type="component" value="Unassembled WGS sequence"/>
</dbReference>
<dbReference type="InterPro" id="IPR001579">
    <property type="entry name" value="Glyco_hydro_18_chit_AS"/>
</dbReference>
<feature type="chain" id="PRO_5001630639" description="chitinase" evidence="12">
    <location>
        <begin position="19"/>
        <end position="414"/>
    </location>
</feature>
<dbReference type="GO" id="GO:0005576">
    <property type="term" value="C:extracellular region"/>
    <property type="evidence" value="ECO:0007669"/>
    <property type="project" value="UniProtKB-SubCell"/>
</dbReference>
<sequence length="414" mass="43636">MSFITLSLSALLAVGASAAPAPAAAGCPGGVVASGYFAGYHANRGFPVSSIPWNKYSDVKYAFAETTADGGFNLTKSAPDQIPAFVAAARQNNVKALITVGGWTGSLYFSTAIGSPENRTAYVQKCLDLVQQYDLDGLDFDWEYPNRQGLGCNAINPNDTANFAAFLQELRQKQTKPLYLTAATSLFPWNDAAGAQSTNGALAPFAQSLDYLMVMGYDIYGAWAATGGPHTALASACDPRNNQGGIKEGVAKWIAAGIPAEKLVLGLAAYGHAFSVNATSAFTAPGVLNAFPPQNSSNRLQGGPWDDDPAIDECGNPQPHSGTYTFADMINEAKFLDAAGNPAPGIASGFDNCSQTPYLYDQTRQIWVSYDDVQSLTAKGQYITSNKLAGFAVFETGGDYMNILVDAIRSSVGL</sequence>
<dbReference type="GO" id="GO:0006032">
    <property type="term" value="P:chitin catabolic process"/>
    <property type="evidence" value="ECO:0007669"/>
    <property type="project" value="UniProtKB-KW"/>
</dbReference>
<comment type="catalytic activity">
    <reaction evidence="1">
        <text>Random endo-hydrolysis of N-acetyl-beta-D-glucosaminide (1-&gt;4)-beta-linkages in chitin and chitodextrins.</text>
        <dbReference type="EC" id="3.2.1.14"/>
    </reaction>
</comment>
<dbReference type="AlphaFoldDB" id="A0A066XSU0"/>
<dbReference type="SMART" id="SM00636">
    <property type="entry name" value="Glyco_18"/>
    <property type="match status" value="1"/>
</dbReference>
<dbReference type="PANTHER" id="PTHR11177:SF317">
    <property type="entry name" value="CHITINASE 12-RELATED"/>
    <property type="match status" value="1"/>
</dbReference>
<dbReference type="InterPro" id="IPR017853">
    <property type="entry name" value="GH"/>
</dbReference>
<evidence type="ECO:0000256" key="11">
    <source>
        <dbReference type="RuleBase" id="RU000489"/>
    </source>
</evidence>
<evidence type="ECO:0000313" key="14">
    <source>
        <dbReference type="EMBL" id="KDN69050.1"/>
    </source>
</evidence>
<dbReference type="STRING" id="1173701.A0A066XSU0"/>
<dbReference type="GO" id="GO:0000272">
    <property type="term" value="P:polysaccharide catabolic process"/>
    <property type="evidence" value="ECO:0007669"/>
    <property type="project" value="UniProtKB-KW"/>
</dbReference>
<evidence type="ECO:0000259" key="13">
    <source>
        <dbReference type="PROSITE" id="PS51910"/>
    </source>
</evidence>
<accession>A0A066XSU0</accession>
<comment type="subcellular location">
    <subcellularLocation>
        <location evidence="2">Secreted</location>
    </subcellularLocation>
</comment>
<dbReference type="InterPro" id="IPR029070">
    <property type="entry name" value="Chitinase_insertion_sf"/>
</dbReference>
<feature type="signal peptide" evidence="12">
    <location>
        <begin position="1"/>
        <end position="18"/>
    </location>
</feature>
<evidence type="ECO:0000256" key="2">
    <source>
        <dbReference type="ARBA" id="ARBA00004613"/>
    </source>
</evidence>
<evidence type="ECO:0000256" key="7">
    <source>
        <dbReference type="ARBA" id="ARBA00023024"/>
    </source>
</evidence>
<gene>
    <name evidence="14" type="ORF">CSUB01_09951</name>
</gene>
<keyword evidence="7" id="KW-0146">Chitin degradation</keyword>
<organism evidence="14 15">
    <name type="scientific">Colletotrichum sublineola</name>
    <name type="common">Sorghum anthracnose fungus</name>
    <dbReference type="NCBI Taxonomy" id="1173701"/>
    <lineage>
        <taxon>Eukaryota</taxon>
        <taxon>Fungi</taxon>
        <taxon>Dikarya</taxon>
        <taxon>Ascomycota</taxon>
        <taxon>Pezizomycotina</taxon>
        <taxon>Sordariomycetes</taxon>
        <taxon>Hypocreomycetidae</taxon>
        <taxon>Glomerellales</taxon>
        <taxon>Glomerellaceae</taxon>
        <taxon>Colletotrichum</taxon>
        <taxon>Colletotrichum graminicola species complex</taxon>
    </lineage>
</organism>
<name>A0A066XSU0_COLSU</name>
<dbReference type="OMA" id="NYGHGFK"/>
<comment type="caution">
    <text evidence="14">The sequence shown here is derived from an EMBL/GenBank/DDBJ whole genome shotgun (WGS) entry which is preliminary data.</text>
</comment>
<keyword evidence="10" id="KW-0624">Polysaccharide degradation</keyword>
<dbReference type="Pfam" id="PF00704">
    <property type="entry name" value="Glyco_hydro_18"/>
    <property type="match status" value="1"/>
</dbReference>
<dbReference type="Gene3D" id="3.20.20.80">
    <property type="entry name" value="Glycosidases"/>
    <property type="match status" value="2"/>
</dbReference>
<dbReference type="HOGENOM" id="CLU_002833_6_1_1"/>
<evidence type="ECO:0000256" key="9">
    <source>
        <dbReference type="ARBA" id="ARBA00023295"/>
    </source>
</evidence>
<proteinExistence type="inferred from homology"/>
<dbReference type="InterPro" id="IPR050314">
    <property type="entry name" value="Glycosyl_Hydrlase_18"/>
</dbReference>
<evidence type="ECO:0000256" key="1">
    <source>
        <dbReference type="ARBA" id="ARBA00000822"/>
    </source>
</evidence>
<dbReference type="PANTHER" id="PTHR11177">
    <property type="entry name" value="CHITINASE"/>
    <property type="match status" value="1"/>
</dbReference>
<dbReference type="GO" id="GO:0008061">
    <property type="term" value="F:chitin binding"/>
    <property type="evidence" value="ECO:0007669"/>
    <property type="project" value="InterPro"/>
</dbReference>
<dbReference type="PROSITE" id="PS51910">
    <property type="entry name" value="GH18_2"/>
    <property type="match status" value="1"/>
</dbReference>
<dbReference type="eggNOG" id="KOG2806">
    <property type="taxonomic scope" value="Eukaryota"/>
</dbReference>
<keyword evidence="5" id="KW-0964">Secreted</keyword>
<dbReference type="SUPFAM" id="SSF51445">
    <property type="entry name" value="(Trans)glycosidases"/>
    <property type="match status" value="1"/>
</dbReference>
<keyword evidence="6 11" id="KW-0378">Hydrolase</keyword>
<dbReference type="EMBL" id="JMSE01000569">
    <property type="protein sequence ID" value="KDN69050.1"/>
    <property type="molecule type" value="Genomic_DNA"/>
</dbReference>
<evidence type="ECO:0000256" key="12">
    <source>
        <dbReference type="SAM" id="SignalP"/>
    </source>
</evidence>
<reference evidence="15" key="1">
    <citation type="journal article" date="2014" name="Genome Announc.">
        <title>Draft genome sequence of Colletotrichum sublineola, a destructive pathogen of cultivated sorghum.</title>
        <authorList>
            <person name="Baroncelli R."/>
            <person name="Sanz-Martin J.M."/>
            <person name="Rech G.E."/>
            <person name="Sukno S.A."/>
            <person name="Thon M.R."/>
        </authorList>
    </citation>
    <scope>NUCLEOTIDE SEQUENCE [LARGE SCALE GENOMIC DNA]</scope>
    <source>
        <strain evidence="15">TX430BB</strain>
    </source>
</reference>
<evidence type="ECO:0000256" key="6">
    <source>
        <dbReference type="ARBA" id="ARBA00022801"/>
    </source>
</evidence>
<protein>
    <recommendedName>
        <fullName evidence="4">chitinase</fullName>
        <ecNumber evidence="4">3.2.1.14</ecNumber>
    </recommendedName>
</protein>
<dbReference type="InterPro" id="IPR001223">
    <property type="entry name" value="Glyco_hydro18_cat"/>
</dbReference>
<evidence type="ECO:0000256" key="10">
    <source>
        <dbReference type="ARBA" id="ARBA00023326"/>
    </source>
</evidence>
<dbReference type="PROSITE" id="PS01095">
    <property type="entry name" value="GH18_1"/>
    <property type="match status" value="1"/>
</dbReference>